<dbReference type="FunFam" id="3.40.50.300:FF:000016">
    <property type="entry name" value="Oligopeptide ABC transporter ATP-binding component"/>
    <property type="match status" value="1"/>
</dbReference>
<dbReference type="Pfam" id="PF00005">
    <property type="entry name" value="ABC_tran"/>
    <property type="match status" value="1"/>
</dbReference>
<protein>
    <submittedName>
        <fullName evidence="14">ABC-type dipeptide/oligopeptide/nickel transport system ATPase component</fullName>
    </submittedName>
</protein>
<gene>
    <name evidence="14" type="ORF">ATL17_3142</name>
</gene>
<dbReference type="InterPro" id="IPR000515">
    <property type="entry name" value="MetI-like"/>
</dbReference>
<evidence type="ECO:0000256" key="2">
    <source>
        <dbReference type="ARBA" id="ARBA00004651"/>
    </source>
</evidence>
<evidence type="ECO:0000256" key="11">
    <source>
        <dbReference type="RuleBase" id="RU363032"/>
    </source>
</evidence>
<dbReference type="InterPro" id="IPR003593">
    <property type="entry name" value="AAA+_ATPase"/>
</dbReference>
<dbReference type="SUPFAM" id="SSF161098">
    <property type="entry name" value="MetI-like"/>
    <property type="match status" value="1"/>
</dbReference>
<dbReference type="GO" id="GO:0005524">
    <property type="term" value="F:ATP binding"/>
    <property type="evidence" value="ECO:0007669"/>
    <property type="project" value="UniProtKB-KW"/>
</dbReference>
<dbReference type="Gene3D" id="3.40.50.300">
    <property type="entry name" value="P-loop containing nucleotide triphosphate hydrolases"/>
    <property type="match status" value="1"/>
</dbReference>
<evidence type="ECO:0000256" key="6">
    <source>
        <dbReference type="ARBA" id="ARBA00022692"/>
    </source>
</evidence>
<dbReference type="InterPro" id="IPR027417">
    <property type="entry name" value="P-loop_NTPase"/>
</dbReference>
<feature type="transmembrane region" description="Helical" evidence="11">
    <location>
        <begin position="94"/>
        <end position="118"/>
    </location>
</feature>
<feature type="transmembrane region" description="Helical" evidence="11">
    <location>
        <begin position="29"/>
        <end position="50"/>
    </location>
</feature>
<comment type="subcellular location">
    <subcellularLocation>
        <location evidence="1">Cell inner membrane</location>
        <topology evidence="1">Peripheral membrane protein</topology>
    </subcellularLocation>
    <subcellularLocation>
        <location evidence="2 11">Cell membrane</location>
        <topology evidence="2 11">Multi-pass membrane protein</topology>
    </subcellularLocation>
</comment>
<evidence type="ECO:0000256" key="7">
    <source>
        <dbReference type="ARBA" id="ARBA00022741"/>
    </source>
</evidence>
<keyword evidence="9 11" id="KW-1133">Transmembrane helix</keyword>
<dbReference type="Pfam" id="PF00528">
    <property type="entry name" value="BPD_transp_1"/>
    <property type="match status" value="1"/>
</dbReference>
<dbReference type="PANTHER" id="PTHR43297:SF2">
    <property type="entry name" value="DIPEPTIDE TRANSPORT ATP-BINDING PROTEIN DPPD"/>
    <property type="match status" value="1"/>
</dbReference>
<keyword evidence="15" id="KW-1185">Reference proteome</keyword>
<dbReference type="SUPFAM" id="SSF52540">
    <property type="entry name" value="P-loop containing nucleoside triphosphate hydrolases"/>
    <property type="match status" value="1"/>
</dbReference>
<dbReference type="EMBL" id="SNYR01000003">
    <property type="protein sequence ID" value="TDQ62038.1"/>
    <property type="molecule type" value="Genomic_DNA"/>
</dbReference>
<dbReference type="OrthoDB" id="9815712at2"/>
<dbReference type="PROSITE" id="PS50928">
    <property type="entry name" value="ABC_TM1"/>
    <property type="match status" value="1"/>
</dbReference>
<evidence type="ECO:0000256" key="4">
    <source>
        <dbReference type="ARBA" id="ARBA00022448"/>
    </source>
</evidence>
<keyword evidence="7" id="KW-0547">Nucleotide-binding</keyword>
<dbReference type="PROSITE" id="PS50893">
    <property type="entry name" value="ABC_TRANSPORTER_2"/>
    <property type="match status" value="1"/>
</dbReference>
<sequence>MSIADKILDQKPNAPVRTSITQRFFQRKAGVTAFTIFILVVLMALLAPWISPHDPNFVQLANTKAPPSAEHWLGGDSAGRDILSRIIWGARTTLFGAAITIITALAVGVTTGVMAGFFGGLVDRVFSWLSDATQAIPGMIILLVVAAGTRSNFPILMATVGVFMAPGYFRITRSATLAIVNEPYIDAAKVAGLTAPRIIARHVLPGIYAPIIIQTALAAGISMGIQAGLQFLGVGSANTPSWGAMMNEGFRFMLTNPTLLLWPSAALGITIAALATIGSTLAEVVRVRTPVVSETEGEDDKDWDPAQGTGAFAHDKNEAIVRLKNLRVFYQNGDEQKTVVNGISFDVKPGEVLGIVGESGSGKSQTIFSLLNLLPKGGKYVADQIEIAGKNVNEMTGKDRAKILGSQLGYIPQEPMSNLDPTFTIGHQLTEPLRLVFGQSKAEATAKAKALLARVGINDVDRVMKSYPHQISGGMAQRVLIAGAIAGQPSVLLADEPTTALDVTVQAEVLELLRELQQEFGMALILVTHNFGVVADICDRVVVMREGAVVEMGEVEQIFAQPKAQYTQDLIDASLDGTLSRKDLDASETSNVHILKTAGGGQK</sequence>
<reference evidence="14 15" key="1">
    <citation type="submission" date="2019-03" db="EMBL/GenBank/DDBJ databases">
        <title>Genomic Encyclopedia of Type Strains, Phase III (KMG-III): the genomes of soil and plant-associated and newly described type strains.</title>
        <authorList>
            <person name="Whitman W."/>
        </authorList>
    </citation>
    <scope>NUCLEOTIDE SEQUENCE [LARGE SCALE GENOMIC DNA]</scope>
    <source>
        <strain evidence="14 15">CGMCC 1.7002</strain>
    </source>
</reference>
<keyword evidence="10 11" id="KW-0472">Membrane</keyword>
<proteinExistence type="inferred from homology"/>
<dbReference type="Gene3D" id="1.10.3720.10">
    <property type="entry name" value="MetI-like"/>
    <property type="match status" value="1"/>
</dbReference>
<dbReference type="GO" id="GO:0055085">
    <property type="term" value="P:transmembrane transport"/>
    <property type="evidence" value="ECO:0007669"/>
    <property type="project" value="InterPro"/>
</dbReference>
<feature type="transmembrane region" description="Helical" evidence="11">
    <location>
        <begin position="125"/>
        <end position="147"/>
    </location>
</feature>
<comment type="similarity">
    <text evidence="11">Belongs to the binding-protein-dependent transport system permease family.</text>
</comment>
<organism evidence="14 15">
    <name type="scientific">Maritalea mobilis</name>
    <dbReference type="NCBI Taxonomy" id="483324"/>
    <lineage>
        <taxon>Bacteria</taxon>
        <taxon>Pseudomonadati</taxon>
        <taxon>Pseudomonadota</taxon>
        <taxon>Alphaproteobacteria</taxon>
        <taxon>Hyphomicrobiales</taxon>
        <taxon>Devosiaceae</taxon>
        <taxon>Maritalea</taxon>
    </lineage>
</organism>
<dbReference type="PANTHER" id="PTHR43297">
    <property type="entry name" value="OLIGOPEPTIDE TRANSPORT ATP-BINDING PROTEIN APPD"/>
    <property type="match status" value="1"/>
</dbReference>
<evidence type="ECO:0000256" key="1">
    <source>
        <dbReference type="ARBA" id="ARBA00004417"/>
    </source>
</evidence>
<keyword evidence="4 11" id="KW-0813">Transport</keyword>
<dbReference type="InterPro" id="IPR025966">
    <property type="entry name" value="OppC_N"/>
</dbReference>
<evidence type="ECO:0000313" key="14">
    <source>
        <dbReference type="EMBL" id="TDQ62038.1"/>
    </source>
</evidence>
<dbReference type="GO" id="GO:0005886">
    <property type="term" value="C:plasma membrane"/>
    <property type="evidence" value="ECO:0007669"/>
    <property type="project" value="UniProtKB-SubCell"/>
</dbReference>
<evidence type="ECO:0000256" key="5">
    <source>
        <dbReference type="ARBA" id="ARBA00022475"/>
    </source>
</evidence>
<evidence type="ECO:0000256" key="3">
    <source>
        <dbReference type="ARBA" id="ARBA00005417"/>
    </source>
</evidence>
<dbReference type="InterPro" id="IPR003439">
    <property type="entry name" value="ABC_transporter-like_ATP-bd"/>
</dbReference>
<evidence type="ECO:0000259" key="12">
    <source>
        <dbReference type="PROSITE" id="PS50893"/>
    </source>
</evidence>
<evidence type="ECO:0000313" key="15">
    <source>
        <dbReference type="Proteomes" id="UP000295391"/>
    </source>
</evidence>
<feature type="transmembrane region" description="Helical" evidence="11">
    <location>
        <begin position="207"/>
        <end position="232"/>
    </location>
</feature>
<dbReference type="RefSeq" id="WP_133573710.1">
    <property type="nucleotide sequence ID" value="NZ_SNYR01000003.1"/>
</dbReference>
<comment type="similarity">
    <text evidence="3">Belongs to the ABC transporter superfamily.</text>
</comment>
<evidence type="ECO:0000256" key="8">
    <source>
        <dbReference type="ARBA" id="ARBA00022840"/>
    </source>
</evidence>
<feature type="domain" description="ABC transmembrane type-1" evidence="13">
    <location>
        <begin position="90"/>
        <end position="282"/>
    </location>
</feature>
<feature type="transmembrane region" description="Helical" evidence="11">
    <location>
        <begin position="260"/>
        <end position="282"/>
    </location>
</feature>
<evidence type="ECO:0000256" key="10">
    <source>
        <dbReference type="ARBA" id="ARBA00023136"/>
    </source>
</evidence>
<keyword evidence="6 11" id="KW-0812">Transmembrane</keyword>
<dbReference type="Proteomes" id="UP000295391">
    <property type="component" value="Unassembled WGS sequence"/>
</dbReference>
<feature type="domain" description="ABC transporter" evidence="12">
    <location>
        <begin position="321"/>
        <end position="571"/>
    </location>
</feature>
<dbReference type="SMART" id="SM00382">
    <property type="entry name" value="AAA"/>
    <property type="match status" value="1"/>
</dbReference>
<dbReference type="InterPro" id="IPR050388">
    <property type="entry name" value="ABC_Ni/Peptide_Import"/>
</dbReference>
<dbReference type="CDD" id="cd03257">
    <property type="entry name" value="ABC_NikE_OppD_transporters"/>
    <property type="match status" value="1"/>
</dbReference>
<dbReference type="Pfam" id="PF12911">
    <property type="entry name" value="OppC_N"/>
    <property type="match status" value="1"/>
</dbReference>
<dbReference type="CDD" id="cd06261">
    <property type="entry name" value="TM_PBP2"/>
    <property type="match status" value="1"/>
</dbReference>
<name>A0A4R6VKA0_9HYPH</name>
<dbReference type="GO" id="GO:0016887">
    <property type="term" value="F:ATP hydrolysis activity"/>
    <property type="evidence" value="ECO:0007669"/>
    <property type="project" value="InterPro"/>
</dbReference>
<accession>A0A4R6VKA0</accession>
<comment type="caution">
    <text evidence="14">The sequence shown here is derived from an EMBL/GenBank/DDBJ whole genome shotgun (WGS) entry which is preliminary data.</text>
</comment>
<dbReference type="AlphaFoldDB" id="A0A4R6VKA0"/>
<keyword evidence="5" id="KW-1003">Cell membrane</keyword>
<dbReference type="PROSITE" id="PS00211">
    <property type="entry name" value="ABC_TRANSPORTER_1"/>
    <property type="match status" value="1"/>
</dbReference>
<dbReference type="InterPro" id="IPR017871">
    <property type="entry name" value="ABC_transporter-like_CS"/>
</dbReference>
<evidence type="ECO:0000256" key="9">
    <source>
        <dbReference type="ARBA" id="ARBA00022989"/>
    </source>
</evidence>
<dbReference type="InterPro" id="IPR035906">
    <property type="entry name" value="MetI-like_sf"/>
</dbReference>
<keyword evidence="8" id="KW-0067">ATP-binding</keyword>
<evidence type="ECO:0000259" key="13">
    <source>
        <dbReference type="PROSITE" id="PS50928"/>
    </source>
</evidence>
<feature type="transmembrane region" description="Helical" evidence="11">
    <location>
        <begin position="153"/>
        <end position="171"/>
    </location>
</feature>